<protein>
    <submittedName>
        <fullName evidence="2">Uncharacterized protein</fullName>
    </submittedName>
</protein>
<evidence type="ECO:0000256" key="1">
    <source>
        <dbReference type="SAM" id="MobiDB-lite"/>
    </source>
</evidence>
<reference evidence="2 3" key="1">
    <citation type="submission" date="2019-04" db="EMBL/GenBank/DDBJ databases">
        <title>An improved genome assembly and genetic linkage map for asparagus bean, Vigna unguiculata ssp. sesquipedialis.</title>
        <authorList>
            <person name="Xia Q."/>
            <person name="Zhang R."/>
            <person name="Dong Y."/>
        </authorList>
    </citation>
    <scope>NUCLEOTIDE SEQUENCE [LARGE SCALE GENOMIC DNA]</scope>
    <source>
        <tissue evidence="2">Leaf</tissue>
    </source>
</reference>
<evidence type="ECO:0000313" key="2">
    <source>
        <dbReference type="EMBL" id="QCD97272.1"/>
    </source>
</evidence>
<feature type="region of interest" description="Disordered" evidence="1">
    <location>
        <begin position="80"/>
        <end position="118"/>
    </location>
</feature>
<feature type="region of interest" description="Disordered" evidence="1">
    <location>
        <begin position="1"/>
        <end position="25"/>
    </location>
</feature>
<gene>
    <name evidence="2" type="ORF">DEO72_LG6g1982</name>
</gene>
<dbReference type="EMBL" id="CP039350">
    <property type="protein sequence ID" value="QCD97272.1"/>
    <property type="molecule type" value="Genomic_DNA"/>
</dbReference>
<organism evidence="2 3">
    <name type="scientific">Vigna unguiculata</name>
    <name type="common">Cowpea</name>
    <dbReference type="NCBI Taxonomy" id="3917"/>
    <lineage>
        <taxon>Eukaryota</taxon>
        <taxon>Viridiplantae</taxon>
        <taxon>Streptophyta</taxon>
        <taxon>Embryophyta</taxon>
        <taxon>Tracheophyta</taxon>
        <taxon>Spermatophyta</taxon>
        <taxon>Magnoliopsida</taxon>
        <taxon>eudicotyledons</taxon>
        <taxon>Gunneridae</taxon>
        <taxon>Pentapetalae</taxon>
        <taxon>rosids</taxon>
        <taxon>fabids</taxon>
        <taxon>Fabales</taxon>
        <taxon>Fabaceae</taxon>
        <taxon>Papilionoideae</taxon>
        <taxon>50 kb inversion clade</taxon>
        <taxon>NPAAA clade</taxon>
        <taxon>indigoferoid/millettioid clade</taxon>
        <taxon>Phaseoleae</taxon>
        <taxon>Vigna</taxon>
    </lineage>
</organism>
<proteinExistence type="predicted"/>
<evidence type="ECO:0000313" key="3">
    <source>
        <dbReference type="Proteomes" id="UP000501690"/>
    </source>
</evidence>
<sequence>MDFFNRQIEPNKDIEGNYNQQPPQRKTNAMSFRFLNETFHRQNLLQKFQVTTEFSSEFRQSSTGESSSHAVVQDIALHESTTPRIDNIVRDSPPDQNEDMEHDSIAQDWQIEQPMNPK</sequence>
<dbReference type="AlphaFoldDB" id="A0A4D6M7H1"/>
<name>A0A4D6M7H1_VIGUN</name>
<dbReference type="Proteomes" id="UP000501690">
    <property type="component" value="Linkage Group LG6"/>
</dbReference>
<accession>A0A4D6M7H1</accession>
<keyword evidence="3" id="KW-1185">Reference proteome</keyword>